<reference evidence="2" key="2">
    <citation type="submission" date="2015-01" db="EMBL/GenBank/DDBJ databases">
        <title>Evolutionary Origins and Diversification of the Mycorrhizal Mutualists.</title>
        <authorList>
            <consortium name="DOE Joint Genome Institute"/>
            <consortium name="Mycorrhizal Genomics Consortium"/>
            <person name="Kohler A."/>
            <person name="Kuo A."/>
            <person name="Nagy L.G."/>
            <person name="Floudas D."/>
            <person name="Copeland A."/>
            <person name="Barry K.W."/>
            <person name="Cichocki N."/>
            <person name="Veneault-Fourrey C."/>
            <person name="LaButti K."/>
            <person name="Lindquist E.A."/>
            <person name="Lipzen A."/>
            <person name="Lundell T."/>
            <person name="Morin E."/>
            <person name="Murat C."/>
            <person name="Riley R."/>
            <person name="Ohm R."/>
            <person name="Sun H."/>
            <person name="Tunlid A."/>
            <person name="Henrissat B."/>
            <person name="Grigoriev I.V."/>
            <person name="Hibbett D.S."/>
            <person name="Martin F."/>
        </authorList>
    </citation>
    <scope>NUCLEOTIDE SEQUENCE [LARGE SCALE GENOMIC DNA]</scope>
    <source>
        <strain evidence="2">MUT 4182</strain>
    </source>
</reference>
<keyword evidence="2" id="KW-1185">Reference proteome</keyword>
<dbReference type="HOGENOM" id="CLU_2335177_0_0_1"/>
<sequence>MVSISPSIRVQRAWASGRDPTSIRLRLRWRCRALRSCSPRAVYISLLVSLPELIELLRCDEVGLLVVPGGAACSSRSESFWILTRSDTRAFAKDTDGP</sequence>
<organism evidence="1 2">
    <name type="scientific">Tulasnella calospora MUT 4182</name>
    <dbReference type="NCBI Taxonomy" id="1051891"/>
    <lineage>
        <taxon>Eukaryota</taxon>
        <taxon>Fungi</taxon>
        <taxon>Dikarya</taxon>
        <taxon>Basidiomycota</taxon>
        <taxon>Agaricomycotina</taxon>
        <taxon>Agaricomycetes</taxon>
        <taxon>Cantharellales</taxon>
        <taxon>Tulasnellaceae</taxon>
        <taxon>Tulasnella</taxon>
    </lineage>
</organism>
<evidence type="ECO:0000313" key="1">
    <source>
        <dbReference type="EMBL" id="KIO21242.1"/>
    </source>
</evidence>
<accession>A0A0C3LIJ6</accession>
<reference evidence="1 2" key="1">
    <citation type="submission" date="2014-04" db="EMBL/GenBank/DDBJ databases">
        <authorList>
            <consortium name="DOE Joint Genome Institute"/>
            <person name="Kuo A."/>
            <person name="Girlanda M."/>
            <person name="Perotto S."/>
            <person name="Kohler A."/>
            <person name="Nagy L.G."/>
            <person name="Floudas D."/>
            <person name="Copeland A."/>
            <person name="Barry K.W."/>
            <person name="Cichocki N."/>
            <person name="Veneault-Fourrey C."/>
            <person name="LaButti K."/>
            <person name="Lindquist E.A."/>
            <person name="Lipzen A."/>
            <person name="Lundell T."/>
            <person name="Morin E."/>
            <person name="Murat C."/>
            <person name="Sun H."/>
            <person name="Tunlid A."/>
            <person name="Henrissat B."/>
            <person name="Grigoriev I.V."/>
            <person name="Hibbett D.S."/>
            <person name="Martin F."/>
            <person name="Nordberg H.P."/>
            <person name="Cantor M.N."/>
            <person name="Hua S.X."/>
        </authorList>
    </citation>
    <scope>NUCLEOTIDE SEQUENCE [LARGE SCALE GENOMIC DNA]</scope>
    <source>
        <strain evidence="1 2">MUT 4182</strain>
    </source>
</reference>
<gene>
    <name evidence="1" type="ORF">M407DRAFT_245532</name>
</gene>
<proteinExistence type="predicted"/>
<evidence type="ECO:0000313" key="2">
    <source>
        <dbReference type="Proteomes" id="UP000054248"/>
    </source>
</evidence>
<name>A0A0C3LIJ6_9AGAM</name>
<dbReference type="EMBL" id="KN823144">
    <property type="protein sequence ID" value="KIO21242.1"/>
    <property type="molecule type" value="Genomic_DNA"/>
</dbReference>
<protein>
    <submittedName>
        <fullName evidence="1">Uncharacterized protein</fullName>
    </submittedName>
</protein>
<dbReference type="AlphaFoldDB" id="A0A0C3LIJ6"/>
<dbReference type="Proteomes" id="UP000054248">
    <property type="component" value="Unassembled WGS sequence"/>
</dbReference>